<dbReference type="InterPro" id="IPR003439">
    <property type="entry name" value="ABC_transporter-like_ATP-bd"/>
</dbReference>
<dbReference type="Proteomes" id="UP001241072">
    <property type="component" value="Unassembled WGS sequence"/>
</dbReference>
<evidence type="ECO:0000256" key="2">
    <source>
        <dbReference type="ARBA" id="ARBA00022741"/>
    </source>
</evidence>
<dbReference type="InterPro" id="IPR017911">
    <property type="entry name" value="MacB-like_ATP-bd"/>
</dbReference>
<dbReference type="PROSITE" id="PS50893">
    <property type="entry name" value="ABC_TRANSPORTER_2"/>
    <property type="match status" value="1"/>
</dbReference>
<keyword evidence="3 5" id="KW-0067">ATP-binding</keyword>
<dbReference type="GO" id="GO:0005524">
    <property type="term" value="F:ATP binding"/>
    <property type="evidence" value="ECO:0007669"/>
    <property type="project" value="UniProtKB-KW"/>
</dbReference>
<evidence type="ECO:0000256" key="3">
    <source>
        <dbReference type="ARBA" id="ARBA00022840"/>
    </source>
</evidence>
<dbReference type="SMART" id="SM00382">
    <property type="entry name" value="AAA"/>
    <property type="match status" value="1"/>
</dbReference>
<dbReference type="CDD" id="cd03255">
    <property type="entry name" value="ABC_MJ0796_LolCDE_FtsE"/>
    <property type="match status" value="1"/>
</dbReference>
<dbReference type="SUPFAM" id="SSF52540">
    <property type="entry name" value="P-loop containing nucleoside triphosphate hydrolases"/>
    <property type="match status" value="1"/>
</dbReference>
<dbReference type="InterPro" id="IPR027417">
    <property type="entry name" value="P-loop_NTPase"/>
</dbReference>
<dbReference type="InterPro" id="IPR015854">
    <property type="entry name" value="ABC_transpr_LolD-like"/>
</dbReference>
<sequence>MSGDVVLRCEGLTRTYGRGETEVHALVDAELEVHAGELVVLRGPSGSGKTTLLNLLGGLDTPTSGAVWLGDRQVSGASERDLVELRRRDIGYIFQTFALLSPLSAAENVELPMRLVGLPAAERAERTAELLAVVGLADHAQQRPGELSGGQQQRLGIARALANSPRVIIADEPTGQLDSLNAEAMMSLISSLVHERGVAAVVSTHDPRMAAHADRILEIRDGRLGRRHGRHSSGAEPI</sequence>
<feature type="domain" description="ABC transporter" evidence="4">
    <location>
        <begin position="7"/>
        <end position="238"/>
    </location>
</feature>
<dbReference type="PANTHER" id="PTHR24220">
    <property type="entry name" value="IMPORT ATP-BINDING PROTEIN"/>
    <property type="match status" value="1"/>
</dbReference>
<proteinExistence type="predicted"/>
<evidence type="ECO:0000313" key="5">
    <source>
        <dbReference type="EMBL" id="MDO7880791.1"/>
    </source>
</evidence>
<dbReference type="PROSITE" id="PS00211">
    <property type="entry name" value="ABC_TRANSPORTER_1"/>
    <property type="match status" value="1"/>
</dbReference>
<dbReference type="InterPro" id="IPR017871">
    <property type="entry name" value="ABC_transporter-like_CS"/>
</dbReference>
<name>A0ABT9BIE6_9MICO</name>
<evidence type="ECO:0000313" key="6">
    <source>
        <dbReference type="Proteomes" id="UP001241072"/>
    </source>
</evidence>
<organism evidence="5 6">
    <name type="scientific">Antiquaquibacter soli</name>
    <dbReference type="NCBI Taxonomy" id="3064523"/>
    <lineage>
        <taxon>Bacteria</taxon>
        <taxon>Bacillati</taxon>
        <taxon>Actinomycetota</taxon>
        <taxon>Actinomycetes</taxon>
        <taxon>Micrococcales</taxon>
        <taxon>Microbacteriaceae</taxon>
        <taxon>Antiquaquibacter</taxon>
    </lineage>
</organism>
<dbReference type="Gene3D" id="3.40.50.300">
    <property type="entry name" value="P-loop containing nucleotide triphosphate hydrolases"/>
    <property type="match status" value="1"/>
</dbReference>
<dbReference type="RefSeq" id="WP_305001220.1">
    <property type="nucleotide sequence ID" value="NZ_JAUQUB010000001.1"/>
</dbReference>
<evidence type="ECO:0000259" key="4">
    <source>
        <dbReference type="PROSITE" id="PS50893"/>
    </source>
</evidence>
<accession>A0ABT9BIE6</accession>
<dbReference type="Pfam" id="PF00005">
    <property type="entry name" value="ABC_tran"/>
    <property type="match status" value="1"/>
</dbReference>
<dbReference type="PANTHER" id="PTHR24220:SF685">
    <property type="entry name" value="ABC TRANSPORTER RELATED"/>
    <property type="match status" value="1"/>
</dbReference>
<protein>
    <submittedName>
        <fullName evidence="5">ABC transporter ATP-binding protein</fullName>
    </submittedName>
</protein>
<keyword evidence="2" id="KW-0547">Nucleotide-binding</keyword>
<keyword evidence="1" id="KW-0813">Transport</keyword>
<dbReference type="InterPro" id="IPR003593">
    <property type="entry name" value="AAA+_ATPase"/>
</dbReference>
<comment type="caution">
    <text evidence="5">The sequence shown here is derived from an EMBL/GenBank/DDBJ whole genome shotgun (WGS) entry which is preliminary data.</text>
</comment>
<evidence type="ECO:0000256" key="1">
    <source>
        <dbReference type="ARBA" id="ARBA00022448"/>
    </source>
</evidence>
<dbReference type="EMBL" id="JAUQUB010000001">
    <property type="protein sequence ID" value="MDO7880791.1"/>
    <property type="molecule type" value="Genomic_DNA"/>
</dbReference>
<gene>
    <name evidence="5" type="ORF">Q5716_00965</name>
</gene>
<reference evidence="5 6" key="1">
    <citation type="submission" date="2023-07" db="EMBL/GenBank/DDBJ databases">
        <title>Protaetiibacter sp. nov WY-16 isolated from soil.</title>
        <authorList>
            <person name="Liu B."/>
            <person name="Wan Y."/>
        </authorList>
    </citation>
    <scope>NUCLEOTIDE SEQUENCE [LARGE SCALE GENOMIC DNA]</scope>
    <source>
        <strain evidence="5 6">WY-16</strain>
    </source>
</reference>
<keyword evidence="6" id="KW-1185">Reference proteome</keyword>